<dbReference type="AlphaFoldDB" id="A0AA88IGN2"/>
<evidence type="ECO:0000313" key="2">
    <source>
        <dbReference type="EMBL" id="KAK2726441.1"/>
    </source>
</evidence>
<dbReference type="EMBL" id="JAVRJZ010000002">
    <property type="protein sequence ID" value="KAK2726441.1"/>
    <property type="molecule type" value="Genomic_DNA"/>
</dbReference>
<evidence type="ECO:0000313" key="3">
    <source>
        <dbReference type="Proteomes" id="UP001187531"/>
    </source>
</evidence>
<keyword evidence="3" id="KW-1185">Reference proteome</keyword>
<keyword evidence="1" id="KW-0175">Coiled coil</keyword>
<feature type="coiled-coil region" evidence="1">
    <location>
        <begin position="40"/>
        <end position="67"/>
    </location>
</feature>
<organism evidence="2 3">
    <name type="scientific">Artemia franciscana</name>
    <name type="common">Brine shrimp</name>
    <name type="synonym">Artemia sanfranciscana</name>
    <dbReference type="NCBI Taxonomy" id="6661"/>
    <lineage>
        <taxon>Eukaryota</taxon>
        <taxon>Metazoa</taxon>
        <taxon>Ecdysozoa</taxon>
        <taxon>Arthropoda</taxon>
        <taxon>Crustacea</taxon>
        <taxon>Branchiopoda</taxon>
        <taxon>Anostraca</taxon>
        <taxon>Artemiidae</taxon>
        <taxon>Artemia</taxon>
    </lineage>
</organism>
<sequence>VTNLLLEGERRKLLVLQREAKFHSQVICEAASLKSREKQQRQLTLAISRIEQQCKQLEQEYRQACLGALRNANARGCGK</sequence>
<accession>A0AA88IGN2</accession>
<evidence type="ECO:0000256" key="1">
    <source>
        <dbReference type="SAM" id="Coils"/>
    </source>
</evidence>
<dbReference type="Proteomes" id="UP001187531">
    <property type="component" value="Unassembled WGS sequence"/>
</dbReference>
<name>A0AA88IGN2_ARTSF</name>
<protein>
    <submittedName>
        <fullName evidence="2">Uncharacterized protein</fullName>
    </submittedName>
</protein>
<comment type="caution">
    <text evidence="2">The sequence shown here is derived from an EMBL/GenBank/DDBJ whole genome shotgun (WGS) entry which is preliminary data.</text>
</comment>
<feature type="non-terminal residue" evidence="2">
    <location>
        <position position="79"/>
    </location>
</feature>
<reference evidence="2" key="1">
    <citation type="submission" date="2023-07" db="EMBL/GenBank/DDBJ databases">
        <title>Chromosome-level genome assembly of Artemia franciscana.</title>
        <authorList>
            <person name="Jo E."/>
        </authorList>
    </citation>
    <scope>NUCLEOTIDE SEQUENCE</scope>
    <source>
        <tissue evidence="2">Whole body</tissue>
    </source>
</reference>
<gene>
    <name evidence="2" type="ORF">QYM36_000772</name>
</gene>
<feature type="non-terminal residue" evidence="2">
    <location>
        <position position="1"/>
    </location>
</feature>
<proteinExistence type="predicted"/>